<proteinExistence type="predicted"/>
<evidence type="ECO:0000313" key="3">
    <source>
        <dbReference type="EMBL" id="KXB07272.1"/>
    </source>
</evidence>
<feature type="region of interest" description="Disordered" evidence="1">
    <location>
        <begin position="1"/>
        <end position="20"/>
    </location>
</feature>
<dbReference type="SUPFAM" id="SSF46785">
    <property type="entry name" value="Winged helix' DNA-binding domain"/>
    <property type="match status" value="1"/>
</dbReference>
<protein>
    <recommendedName>
        <fullName evidence="2">HTH marR-type domain-containing protein</fullName>
    </recommendedName>
</protein>
<evidence type="ECO:0000313" key="4">
    <source>
        <dbReference type="Proteomes" id="UP000070404"/>
    </source>
</evidence>
<dbReference type="InterPro" id="IPR036388">
    <property type="entry name" value="WH-like_DNA-bd_sf"/>
</dbReference>
<dbReference type="AlphaFoldDB" id="A0A133VLF3"/>
<keyword evidence="4" id="KW-1185">Reference proteome</keyword>
<evidence type="ECO:0000259" key="2">
    <source>
        <dbReference type="Pfam" id="PF12802"/>
    </source>
</evidence>
<name>A0A133VLF3_9EURY</name>
<dbReference type="InterPro" id="IPR000835">
    <property type="entry name" value="HTH_MarR-typ"/>
</dbReference>
<gene>
    <name evidence="3" type="ORF">AKJ52_00625</name>
</gene>
<dbReference type="GO" id="GO:0003700">
    <property type="term" value="F:DNA-binding transcription factor activity"/>
    <property type="evidence" value="ECO:0007669"/>
    <property type="project" value="InterPro"/>
</dbReference>
<organism evidence="3 4">
    <name type="scientific">candidate division MSBL1 archaeon SCGC-AAA382C18</name>
    <dbReference type="NCBI Taxonomy" id="1698281"/>
    <lineage>
        <taxon>Archaea</taxon>
        <taxon>Methanobacteriati</taxon>
        <taxon>Methanobacteriota</taxon>
        <taxon>candidate division MSBL1</taxon>
    </lineage>
</organism>
<dbReference type="EMBL" id="LHYF01000005">
    <property type="protein sequence ID" value="KXB07272.1"/>
    <property type="molecule type" value="Genomic_DNA"/>
</dbReference>
<dbReference type="Proteomes" id="UP000070404">
    <property type="component" value="Unassembled WGS sequence"/>
</dbReference>
<feature type="domain" description="HTH marR-type" evidence="2">
    <location>
        <begin position="27"/>
        <end position="71"/>
    </location>
</feature>
<sequence>MPISVDEFEKAPENALEVGEETNGEKVLNFLLKNPDKAFTRSEIMESTGVKAGSIGVTLSRLEKKGLLRHKGNYWTLAPDDKIATLSTELYGTEIANKSLGTEEEKDWLEDQ</sequence>
<dbReference type="Gene3D" id="1.10.10.10">
    <property type="entry name" value="Winged helix-like DNA-binding domain superfamily/Winged helix DNA-binding domain"/>
    <property type="match status" value="1"/>
</dbReference>
<comment type="caution">
    <text evidence="3">The sequence shown here is derived from an EMBL/GenBank/DDBJ whole genome shotgun (WGS) entry which is preliminary data.</text>
</comment>
<accession>A0A133VLF3</accession>
<evidence type="ECO:0000256" key="1">
    <source>
        <dbReference type="SAM" id="MobiDB-lite"/>
    </source>
</evidence>
<dbReference type="Pfam" id="PF12802">
    <property type="entry name" value="MarR_2"/>
    <property type="match status" value="1"/>
</dbReference>
<reference evidence="3 4" key="1">
    <citation type="journal article" date="2016" name="Sci. Rep.">
        <title>Metabolic traits of an uncultured archaeal lineage -MSBL1- from brine pools of the Red Sea.</title>
        <authorList>
            <person name="Mwirichia R."/>
            <person name="Alam I."/>
            <person name="Rashid M."/>
            <person name="Vinu M."/>
            <person name="Ba-Alawi W."/>
            <person name="Anthony Kamau A."/>
            <person name="Kamanda Ngugi D."/>
            <person name="Goker M."/>
            <person name="Klenk H.P."/>
            <person name="Bajic V."/>
            <person name="Stingl U."/>
        </authorList>
    </citation>
    <scope>NUCLEOTIDE SEQUENCE [LARGE SCALE GENOMIC DNA]</scope>
    <source>
        <strain evidence="3">SCGC-AAA382C18</strain>
    </source>
</reference>
<dbReference type="InterPro" id="IPR036390">
    <property type="entry name" value="WH_DNA-bd_sf"/>
</dbReference>